<dbReference type="InterPro" id="IPR019734">
    <property type="entry name" value="TPR_rpt"/>
</dbReference>
<keyword evidence="1" id="KW-0802">TPR repeat</keyword>
<dbReference type="Gene3D" id="1.25.40.10">
    <property type="entry name" value="Tetratricopeptide repeat domain"/>
    <property type="match status" value="2"/>
</dbReference>
<protein>
    <submittedName>
        <fullName evidence="4">Tetratricopeptide repeat protein</fullName>
    </submittedName>
</protein>
<proteinExistence type="predicted"/>
<evidence type="ECO:0000256" key="2">
    <source>
        <dbReference type="SAM" id="Phobius"/>
    </source>
</evidence>
<dbReference type="InterPro" id="IPR018704">
    <property type="entry name" value="SecYEG/CpoB_TPR"/>
</dbReference>
<dbReference type="SUPFAM" id="SSF48452">
    <property type="entry name" value="TPR-like"/>
    <property type="match status" value="1"/>
</dbReference>
<evidence type="ECO:0000256" key="1">
    <source>
        <dbReference type="PROSITE-ProRule" id="PRU00339"/>
    </source>
</evidence>
<dbReference type="PROSITE" id="PS50005">
    <property type="entry name" value="TPR"/>
    <property type="match status" value="1"/>
</dbReference>
<organism evidence="4 5">
    <name type="scientific">Eiseniibacteriota bacterium</name>
    <dbReference type="NCBI Taxonomy" id="2212470"/>
    <lineage>
        <taxon>Bacteria</taxon>
        <taxon>Candidatus Eiseniibacteriota</taxon>
    </lineage>
</organism>
<dbReference type="Pfam" id="PF09976">
    <property type="entry name" value="TPR_21"/>
    <property type="match status" value="1"/>
</dbReference>
<dbReference type="AlphaFoldDB" id="A0A956M227"/>
<sequence length="223" mass="23703">MVVAKKMTKEELREDKVLTGLKELATFIQRNLRYVIGAVALVALVVIGVSLWNQSRVRSEQSAGLAMSQAQQLFFAGNFAEALSRFQGAASQFGSAPAARTANLYIGNCQLSLGNPTEAEKSFRDALGKAGGDPLLRAGALRGIGGALADQGKPAEGAASYEQAAQIEGNPLAADDWFAAGNGYAEGGDRQQAEKAYQKIIDDFPRSSHLMDAKLKLAELKAR</sequence>
<evidence type="ECO:0000313" key="5">
    <source>
        <dbReference type="Proteomes" id="UP000697710"/>
    </source>
</evidence>
<name>A0A956M227_UNCEI</name>
<keyword evidence="2" id="KW-0812">Transmembrane</keyword>
<accession>A0A956M227</accession>
<dbReference type="EMBL" id="JAGQHR010000677">
    <property type="protein sequence ID" value="MCA9729393.1"/>
    <property type="molecule type" value="Genomic_DNA"/>
</dbReference>
<feature type="repeat" description="TPR" evidence="1">
    <location>
        <begin position="174"/>
        <end position="207"/>
    </location>
</feature>
<reference evidence="4" key="1">
    <citation type="submission" date="2020-04" db="EMBL/GenBank/DDBJ databases">
        <authorList>
            <person name="Zhang T."/>
        </authorList>
    </citation>
    <scope>NUCLEOTIDE SEQUENCE</scope>
    <source>
        <strain evidence="4">HKST-UBA01</strain>
    </source>
</reference>
<dbReference type="InterPro" id="IPR011990">
    <property type="entry name" value="TPR-like_helical_dom_sf"/>
</dbReference>
<evidence type="ECO:0000259" key="3">
    <source>
        <dbReference type="Pfam" id="PF09976"/>
    </source>
</evidence>
<feature type="domain" description="Ancillary SecYEG translocon subunit/Cell division coordinator CpoB TPR" evidence="3">
    <location>
        <begin position="27"/>
        <end position="215"/>
    </location>
</feature>
<dbReference type="Proteomes" id="UP000697710">
    <property type="component" value="Unassembled WGS sequence"/>
</dbReference>
<gene>
    <name evidence="4" type="ORF">KC729_17025</name>
</gene>
<keyword evidence="2" id="KW-1133">Transmembrane helix</keyword>
<reference evidence="4" key="2">
    <citation type="journal article" date="2021" name="Microbiome">
        <title>Successional dynamics and alternative stable states in a saline activated sludge microbial community over 9 years.</title>
        <authorList>
            <person name="Wang Y."/>
            <person name="Ye J."/>
            <person name="Ju F."/>
            <person name="Liu L."/>
            <person name="Boyd J.A."/>
            <person name="Deng Y."/>
            <person name="Parks D.H."/>
            <person name="Jiang X."/>
            <person name="Yin X."/>
            <person name="Woodcroft B.J."/>
            <person name="Tyson G.W."/>
            <person name="Hugenholtz P."/>
            <person name="Polz M.F."/>
            <person name="Zhang T."/>
        </authorList>
    </citation>
    <scope>NUCLEOTIDE SEQUENCE</scope>
    <source>
        <strain evidence="4">HKST-UBA01</strain>
    </source>
</reference>
<keyword evidence="2" id="KW-0472">Membrane</keyword>
<evidence type="ECO:0000313" key="4">
    <source>
        <dbReference type="EMBL" id="MCA9729393.1"/>
    </source>
</evidence>
<comment type="caution">
    <text evidence="4">The sequence shown here is derived from an EMBL/GenBank/DDBJ whole genome shotgun (WGS) entry which is preliminary data.</text>
</comment>
<dbReference type="SMART" id="SM00028">
    <property type="entry name" value="TPR"/>
    <property type="match status" value="3"/>
</dbReference>
<feature type="transmembrane region" description="Helical" evidence="2">
    <location>
        <begin position="32"/>
        <end position="52"/>
    </location>
</feature>